<comment type="caution">
    <text evidence="2">The sequence shown here is derived from an EMBL/GenBank/DDBJ whole genome shotgun (WGS) entry which is preliminary data.</text>
</comment>
<evidence type="ECO:0000313" key="3">
    <source>
        <dbReference type="Proteomes" id="UP000735302"/>
    </source>
</evidence>
<name>A0AAV3YDP5_9GAST</name>
<dbReference type="Proteomes" id="UP000735302">
    <property type="component" value="Unassembled WGS sequence"/>
</dbReference>
<keyword evidence="3" id="KW-1185">Reference proteome</keyword>
<reference evidence="2 3" key="1">
    <citation type="journal article" date="2021" name="Elife">
        <title>Chloroplast acquisition without the gene transfer in kleptoplastic sea slugs, Plakobranchus ocellatus.</title>
        <authorList>
            <person name="Maeda T."/>
            <person name="Takahashi S."/>
            <person name="Yoshida T."/>
            <person name="Shimamura S."/>
            <person name="Takaki Y."/>
            <person name="Nagai Y."/>
            <person name="Toyoda A."/>
            <person name="Suzuki Y."/>
            <person name="Arimoto A."/>
            <person name="Ishii H."/>
            <person name="Satoh N."/>
            <person name="Nishiyama T."/>
            <person name="Hasebe M."/>
            <person name="Maruyama T."/>
            <person name="Minagawa J."/>
            <person name="Obokata J."/>
            <person name="Shigenobu S."/>
        </authorList>
    </citation>
    <scope>NUCLEOTIDE SEQUENCE [LARGE SCALE GENOMIC DNA]</scope>
</reference>
<feature type="compositionally biased region" description="Basic and acidic residues" evidence="1">
    <location>
        <begin position="548"/>
        <end position="557"/>
    </location>
</feature>
<protein>
    <submittedName>
        <fullName evidence="2">Cst complex subunit ctc1</fullName>
    </submittedName>
</protein>
<dbReference type="GO" id="GO:0003697">
    <property type="term" value="F:single-stranded DNA binding"/>
    <property type="evidence" value="ECO:0007669"/>
    <property type="project" value="InterPro"/>
</dbReference>
<evidence type="ECO:0000256" key="1">
    <source>
        <dbReference type="SAM" id="MobiDB-lite"/>
    </source>
</evidence>
<proteinExistence type="predicted"/>
<sequence length="995" mass="111723">MEDVTNTMMTDEFLSAHDVAKLLELKSLFQHRLKVSFKGKVTSLSRIIRLKASSFFMIQVDVSVPILVKDFKLEWHSQLEPGESYLFHNMIMTTVEKGFSQARTVLSAWDDSHFSEIIENNNVITVPLQTWLMTQNITTDLPEFEDDGCDFFLTDDTDSCVNYEGIITSNEDAKDGFYTLDEKIRIRGISGVLHKESSQRETFQQIFCIKYWQSDAKEKLSRFEIPLCKKLFDPDRNGDCLPFERIFVIFWKRLIRGWRVPFKVLDSRSQEAADQTVKRLLGEKSLWQVPKKSKTLLDEFFNHQCLCPYASCNSNTCKVPKIMSLSVAKLLTNAVKNETQEQDISSRNDANCFTVCRCLQKESDQILAGSITLGSSGQLNFSDAKESLPLLILTRNKDKQNSPDASNWAEDCREDTSLEFGKHLPYSHLDSSIVGKLIFVREFHMIEEYQNSGRKDKDILVYLAFHLQDCVMIDQKDRETSNGILPVAKKLTRIRFKVPRGPDEKKRCHIHVTNKLSLCSASGNTETLEFKVLGYVLQEEDSESDQLEPSKPKRSTSEEEACSTVTHSDHPQVPLQHGHSLAFSNATEKHIVESPLISKAVLFIFSGVLSRFYHLIHPGNQYQVDSAQHCLLPSFSSAQLQKAAQHCRVPKEVRLPEDLRLHRITSSVPFGGESQFELAPSSIKDILSQSFSDSETVVSFQGCVESRCVSRSAFTNVRSQCLDSFSMNNICLHVRELSHDQTAVISLYISAPRNVYSLGLVPGAIIHFSCVERKVSQKGNVYCRFTSASSLEVLTLLPLDKNDRLNARGCSGKQLPAVTDLPKVLLADLWLTNLEASDAGAPIGRGPWVVECHICMFFKLRIKSECCACQGAIVCGQCQNSRCKSNGHGVLKTDAVVLVDDGSGQARVIFRGPNLIARLLTVSEEQWNDIISGLSGCGELLLTKDSQAPPLPEAQLLNNLSKSSLVRRPCRLAVSCHSSYQHSMNSMSLDGMSMN</sequence>
<evidence type="ECO:0000313" key="2">
    <source>
        <dbReference type="EMBL" id="GFN80373.1"/>
    </source>
</evidence>
<dbReference type="Pfam" id="PF15489">
    <property type="entry name" value="CTC1"/>
    <property type="match status" value="1"/>
</dbReference>
<organism evidence="2 3">
    <name type="scientific">Plakobranchus ocellatus</name>
    <dbReference type="NCBI Taxonomy" id="259542"/>
    <lineage>
        <taxon>Eukaryota</taxon>
        <taxon>Metazoa</taxon>
        <taxon>Spiralia</taxon>
        <taxon>Lophotrochozoa</taxon>
        <taxon>Mollusca</taxon>
        <taxon>Gastropoda</taxon>
        <taxon>Heterobranchia</taxon>
        <taxon>Euthyneura</taxon>
        <taxon>Panpulmonata</taxon>
        <taxon>Sacoglossa</taxon>
        <taxon>Placobranchoidea</taxon>
        <taxon>Plakobranchidae</taxon>
        <taxon>Plakobranchus</taxon>
    </lineage>
</organism>
<feature type="region of interest" description="Disordered" evidence="1">
    <location>
        <begin position="541"/>
        <end position="576"/>
    </location>
</feature>
<dbReference type="EMBL" id="BLXT01000825">
    <property type="protein sequence ID" value="GFN80373.1"/>
    <property type="molecule type" value="Genomic_DNA"/>
</dbReference>
<dbReference type="AlphaFoldDB" id="A0AAV3YDP5"/>
<gene>
    <name evidence="2" type="ORF">PoB_000687900</name>
</gene>
<accession>A0AAV3YDP5</accession>
<dbReference type="InterPro" id="IPR029156">
    <property type="entry name" value="CTC1"/>
</dbReference>